<dbReference type="SUPFAM" id="SSF56300">
    <property type="entry name" value="Metallo-dependent phosphatases"/>
    <property type="match status" value="1"/>
</dbReference>
<dbReference type="Gene3D" id="3.60.21.10">
    <property type="match status" value="1"/>
</dbReference>
<gene>
    <name evidence="2" type="ORF">C5L14_22970</name>
</gene>
<name>A0A2S9Q7L9_9HYPH</name>
<organism evidence="2 3">
    <name type="scientific">Labrys okinawensis</name>
    <dbReference type="NCBI Taxonomy" id="346911"/>
    <lineage>
        <taxon>Bacteria</taxon>
        <taxon>Pseudomonadati</taxon>
        <taxon>Pseudomonadota</taxon>
        <taxon>Alphaproteobacteria</taxon>
        <taxon>Hyphomicrobiales</taxon>
        <taxon>Xanthobacteraceae</taxon>
        <taxon>Labrys</taxon>
    </lineage>
</organism>
<protein>
    <submittedName>
        <fullName evidence="2">Phosphoesterase</fullName>
    </submittedName>
</protein>
<evidence type="ECO:0000313" key="2">
    <source>
        <dbReference type="EMBL" id="PRH85310.1"/>
    </source>
</evidence>
<dbReference type="PIRSF" id="PIRSF000887">
    <property type="entry name" value="Pesterase_MJ0037"/>
    <property type="match status" value="1"/>
</dbReference>
<dbReference type="AlphaFoldDB" id="A0A2S9Q7L9"/>
<dbReference type="PANTHER" id="PTHR39323">
    <property type="entry name" value="BLR1149 PROTEIN"/>
    <property type="match status" value="1"/>
</dbReference>
<feature type="domain" description="Calcineurin-like phosphoesterase" evidence="1">
    <location>
        <begin position="31"/>
        <end position="126"/>
    </location>
</feature>
<accession>A0A2S9Q7L9</accession>
<dbReference type="EMBL" id="PUEJ01000009">
    <property type="protein sequence ID" value="PRH85310.1"/>
    <property type="molecule type" value="Genomic_DNA"/>
</dbReference>
<comment type="caution">
    <text evidence="2">The sequence shown here is derived from an EMBL/GenBank/DDBJ whole genome shotgun (WGS) entry which is preliminary data.</text>
</comment>
<dbReference type="InterPro" id="IPR026336">
    <property type="entry name" value="PdeM-like"/>
</dbReference>
<dbReference type="OrthoDB" id="9795838at2"/>
<dbReference type="Proteomes" id="UP000237682">
    <property type="component" value="Unassembled WGS sequence"/>
</dbReference>
<sequence length="229" mass="24987">MIRRDEAVLAVAGVEFLATADGALVWPEESLVVVSDLHLEKGSSFAERRVLLPPYDTAETLKRLIRLLSRFGARRLIFLGDSFHDRRADARLAPRDREALQRCIHGRDIFWIAGNHDPDPPAGLGGTATPELAIGPVLFRHEPSARAEPGEIAGHLHPVARVATRGRSLRRRCFAGDGRRAILPAFGAYAGGLNVRDAAFAPLFPDGFTAHLMGDERVFAFPKARCLGG</sequence>
<evidence type="ECO:0000313" key="3">
    <source>
        <dbReference type="Proteomes" id="UP000237682"/>
    </source>
</evidence>
<reference evidence="2 3" key="1">
    <citation type="submission" date="2018-02" db="EMBL/GenBank/DDBJ databases">
        <title>Whole genome sequencing of endophytic bacterium.</title>
        <authorList>
            <person name="Eedara R."/>
            <person name="Podile A.R."/>
        </authorList>
    </citation>
    <scope>NUCLEOTIDE SEQUENCE [LARGE SCALE GENOMIC DNA]</scope>
    <source>
        <strain evidence="2 3">RP1T</strain>
    </source>
</reference>
<proteinExistence type="predicted"/>
<dbReference type="InterPro" id="IPR004843">
    <property type="entry name" value="Calcineurin-like_PHP"/>
</dbReference>
<dbReference type="InterPro" id="IPR029052">
    <property type="entry name" value="Metallo-depent_PP-like"/>
</dbReference>
<dbReference type="NCBIfam" id="TIGR04123">
    <property type="entry name" value="P_estr_lig_assc"/>
    <property type="match status" value="1"/>
</dbReference>
<dbReference type="Pfam" id="PF00149">
    <property type="entry name" value="Metallophos"/>
    <property type="match status" value="1"/>
</dbReference>
<evidence type="ECO:0000259" key="1">
    <source>
        <dbReference type="Pfam" id="PF00149"/>
    </source>
</evidence>
<keyword evidence="3" id="KW-1185">Reference proteome</keyword>
<dbReference type="PANTHER" id="PTHR39323:SF1">
    <property type="entry name" value="BLR1149 PROTEIN"/>
    <property type="match status" value="1"/>
</dbReference>
<dbReference type="InterPro" id="IPR024173">
    <property type="entry name" value="Pesterase_MJ0037-like"/>
</dbReference>
<dbReference type="GO" id="GO:0016787">
    <property type="term" value="F:hydrolase activity"/>
    <property type="evidence" value="ECO:0007669"/>
    <property type="project" value="InterPro"/>
</dbReference>
<dbReference type="RefSeq" id="WP_105864400.1">
    <property type="nucleotide sequence ID" value="NZ_PUEJ01000009.1"/>
</dbReference>